<evidence type="ECO:0000256" key="1">
    <source>
        <dbReference type="ARBA" id="ARBA00006817"/>
    </source>
</evidence>
<dbReference type="InterPro" id="IPR023393">
    <property type="entry name" value="START-like_dom_sf"/>
</dbReference>
<dbReference type="Proteomes" id="UP000664480">
    <property type="component" value="Unassembled WGS sequence"/>
</dbReference>
<proteinExistence type="inferred from homology"/>
<evidence type="ECO:0000313" key="3">
    <source>
        <dbReference type="EMBL" id="MBN7814893.1"/>
    </source>
</evidence>
<evidence type="ECO:0000313" key="4">
    <source>
        <dbReference type="Proteomes" id="UP000664480"/>
    </source>
</evidence>
<dbReference type="RefSeq" id="WP_206585535.1">
    <property type="nucleotide sequence ID" value="NZ_JAFKCU010000001.1"/>
</dbReference>
<protein>
    <submittedName>
        <fullName evidence="3">SRPBCC domain-containing protein</fullName>
    </submittedName>
</protein>
<dbReference type="SUPFAM" id="SSF55961">
    <property type="entry name" value="Bet v1-like"/>
    <property type="match status" value="1"/>
</dbReference>
<dbReference type="Gene3D" id="3.30.530.20">
    <property type="match status" value="1"/>
</dbReference>
<name>A0ABS3CCW1_9BACT</name>
<dbReference type="EMBL" id="JAFKCU010000001">
    <property type="protein sequence ID" value="MBN7814893.1"/>
    <property type="molecule type" value="Genomic_DNA"/>
</dbReference>
<dbReference type="Pfam" id="PF08327">
    <property type="entry name" value="AHSA1"/>
    <property type="match status" value="1"/>
</dbReference>
<reference evidence="3 4" key="1">
    <citation type="submission" date="2021-03" db="EMBL/GenBank/DDBJ databases">
        <title>novel species isolated from a fishpond in China.</title>
        <authorList>
            <person name="Lu H."/>
            <person name="Cai Z."/>
        </authorList>
    </citation>
    <scope>NUCLEOTIDE SEQUENCE [LARGE SCALE GENOMIC DNA]</scope>
    <source>
        <strain evidence="3 4">YJ13C</strain>
    </source>
</reference>
<comment type="similarity">
    <text evidence="1">Belongs to the AHA1 family.</text>
</comment>
<sequence length="152" mass="17444">MSRFDRLHFDILIDAPAEKVYKLMLDKPTYEVWTTIFSPTSTFEGSWDEGSKILFVGEGENGEKGGMVSRIEVNKPAEYVSIEHLGEFKNGKEILDTPEVQLWAGAHENYIFEAKGNQTLLKIELDSNKEYEEYFAGMWPKALVKLKEICEK</sequence>
<accession>A0ABS3CCW1</accession>
<dbReference type="InterPro" id="IPR013538">
    <property type="entry name" value="ASHA1/2-like_C"/>
</dbReference>
<keyword evidence="4" id="KW-1185">Reference proteome</keyword>
<organism evidence="3 4">
    <name type="scientific">Algoriphagus pacificus</name>
    <dbReference type="NCBI Taxonomy" id="2811234"/>
    <lineage>
        <taxon>Bacteria</taxon>
        <taxon>Pseudomonadati</taxon>
        <taxon>Bacteroidota</taxon>
        <taxon>Cytophagia</taxon>
        <taxon>Cytophagales</taxon>
        <taxon>Cyclobacteriaceae</taxon>
        <taxon>Algoriphagus</taxon>
    </lineage>
</organism>
<feature type="domain" description="Activator of Hsp90 ATPase homologue 1/2-like C-terminal" evidence="2">
    <location>
        <begin position="14"/>
        <end position="150"/>
    </location>
</feature>
<evidence type="ECO:0000259" key="2">
    <source>
        <dbReference type="Pfam" id="PF08327"/>
    </source>
</evidence>
<comment type="caution">
    <text evidence="3">The sequence shown here is derived from an EMBL/GenBank/DDBJ whole genome shotgun (WGS) entry which is preliminary data.</text>
</comment>
<gene>
    <name evidence="3" type="ORF">J0A69_05605</name>
</gene>